<sequence>MSRTYKDKPYKFSLQKKEWELYESIPCVRWYTDYYTKELKSYNASWCHDLPRAKVLKKRSYTERNFYRGCKAPSWFVKEFMNRPERRKMRMWERSVLFEDIEETDPPVMYQNFEYYW</sequence>
<organism evidence="1">
    <name type="scientific">uncultured Caudovirales phage</name>
    <dbReference type="NCBI Taxonomy" id="2100421"/>
    <lineage>
        <taxon>Viruses</taxon>
        <taxon>Duplodnaviria</taxon>
        <taxon>Heunggongvirae</taxon>
        <taxon>Uroviricota</taxon>
        <taxon>Caudoviricetes</taxon>
        <taxon>Peduoviridae</taxon>
        <taxon>Maltschvirus</taxon>
        <taxon>Maltschvirus maltsch</taxon>
    </lineage>
</organism>
<protein>
    <submittedName>
        <fullName evidence="1">Uncharacterized protein</fullName>
    </submittedName>
</protein>
<proteinExistence type="predicted"/>
<evidence type="ECO:0000313" key="1">
    <source>
        <dbReference type="EMBL" id="CAB4134460.1"/>
    </source>
</evidence>
<name>A0A6J5LNA0_9CAUD</name>
<accession>A0A6J5LNA0</accession>
<gene>
    <name evidence="1" type="ORF">UFOVP273_79</name>
</gene>
<reference evidence="1" key="1">
    <citation type="submission" date="2020-04" db="EMBL/GenBank/DDBJ databases">
        <authorList>
            <person name="Chiriac C."/>
            <person name="Salcher M."/>
            <person name="Ghai R."/>
            <person name="Kavagutti S V."/>
        </authorList>
    </citation>
    <scope>NUCLEOTIDE SEQUENCE</scope>
</reference>
<dbReference type="EMBL" id="LR796284">
    <property type="protein sequence ID" value="CAB4134460.1"/>
    <property type="molecule type" value="Genomic_DNA"/>
</dbReference>